<dbReference type="AlphaFoldDB" id="A0AAD6IPP6"/>
<name>A0AAD6IPP6_DREDA</name>
<protein>
    <submittedName>
        <fullName evidence="1">Uncharacterized protein</fullName>
    </submittedName>
</protein>
<gene>
    <name evidence="1" type="ORF">Dda_9254</name>
</gene>
<evidence type="ECO:0000313" key="1">
    <source>
        <dbReference type="EMBL" id="KAJ6255962.1"/>
    </source>
</evidence>
<dbReference type="Proteomes" id="UP001221413">
    <property type="component" value="Unassembled WGS sequence"/>
</dbReference>
<accession>A0AAD6IPP6</accession>
<evidence type="ECO:0000313" key="2">
    <source>
        <dbReference type="Proteomes" id="UP001221413"/>
    </source>
</evidence>
<keyword evidence="2" id="KW-1185">Reference proteome</keyword>
<organism evidence="1 2">
    <name type="scientific">Drechslerella dactyloides</name>
    <name type="common">Nematode-trapping fungus</name>
    <name type="synonym">Arthrobotrys dactyloides</name>
    <dbReference type="NCBI Taxonomy" id="74499"/>
    <lineage>
        <taxon>Eukaryota</taxon>
        <taxon>Fungi</taxon>
        <taxon>Dikarya</taxon>
        <taxon>Ascomycota</taxon>
        <taxon>Pezizomycotina</taxon>
        <taxon>Orbiliomycetes</taxon>
        <taxon>Orbiliales</taxon>
        <taxon>Orbiliaceae</taxon>
        <taxon>Drechslerella</taxon>
    </lineage>
</organism>
<comment type="caution">
    <text evidence="1">The sequence shown here is derived from an EMBL/GenBank/DDBJ whole genome shotgun (WGS) entry which is preliminary data.</text>
</comment>
<sequence length="123" mass="14047">MAENLDNYTAIGFPPPPPGSVCVCIIDQVGRLYVNLNYAHFIRLAEVEASVQAQLAANPQNMPILAYPHISREAIYHIFEYCAFQKLRPHVYRRDYPVDDRKMLLKAVNALGCWGLKLQLLKF</sequence>
<reference evidence="1" key="1">
    <citation type="submission" date="2023-01" db="EMBL/GenBank/DDBJ databases">
        <title>The chitinases involved in constricting ring structure development in the nematode-trapping fungus Drechslerella dactyloides.</title>
        <authorList>
            <person name="Wang R."/>
            <person name="Zhang L."/>
            <person name="Tang P."/>
            <person name="Li S."/>
            <person name="Liang L."/>
        </authorList>
    </citation>
    <scope>NUCLEOTIDE SEQUENCE</scope>
    <source>
        <strain evidence="1">YMF1.00031</strain>
    </source>
</reference>
<proteinExistence type="predicted"/>
<dbReference type="EMBL" id="JAQGDS010000016">
    <property type="protein sequence ID" value="KAJ6255962.1"/>
    <property type="molecule type" value="Genomic_DNA"/>
</dbReference>